<name>A0A2K1INJ1_PHYPA</name>
<feature type="compositionally biased region" description="Polar residues" evidence="3">
    <location>
        <begin position="143"/>
        <end position="152"/>
    </location>
</feature>
<dbReference type="InterPro" id="IPR014020">
    <property type="entry name" value="Tensin_C2-dom"/>
</dbReference>
<dbReference type="InterPro" id="IPR055183">
    <property type="entry name" value="PTEN2A/B_C2"/>
</dbReference>
<dbReference type="PROSITE" id="PS51181">
    <property type="entry name" value="PPASE_TENSIN"/>
    <property type="match status" value="1"/>
</dbReference>
<dbReference type="Gramene" id="Pp3c22_14420V3.1">
    <property type="protein sequence ID" value="Pp3c22_14420V3.1"/>
    <property type="gene ID" value="Pp3c22_14420"/>
</dbReference>
<evidence type="ECO:0000259" key="6">
    <source>
        <dbReference type="PROSITE" id="PS51182"/>
    </source>
</evidence>
<dbReference type="GO" id="GO:0004721">
    <property type="term" value="F:phosphoprotein phosphatase activity"/>
    <property type="evidence" value="ECO:0007669"/>
    <property type="project" value="UniProtKB-KW"/>
</dbReference>
<gene>
    <name evidence="8" type="primary">LOC112275226</name>
    <name evidence="7" type="ORF">PHYPA_027144</name>
</gene>
<evidence type="ECO:0000313" key="7">
    <source>
        <dbReference type="EMBL" id="PNR30828.1"/>
    </source>
</evidence>
<reference evidence="8" key="3">
    <citation type="submission" date="2020-12" db="UniProtKB">
        <authorList>
            <consortium name="EnsemblPlants"/>
        </authorList>
    </citation>
    <scope>IDENTIFICATION</scope>
</reference>
<dbReference type="InterPro" id="IPR016130">
    <property type="entry name" value="Tyr_Pase_AS"/>
</dbReference>
<keyword evidence="2" id="KW-0904">Protein phosphatase</keyword>
<dbReference type="Proteomes" id="UP000006727">
    <property type="component" value="Chromosome 22"/>
</dbReference>
<dbReference type="SMART" id="SM01326">
    <property type="entry name" value="PTEN_C2"/>
    <property type="match status" value="1"/>
</dbReference>
<evidence type="ECO:0000256" key="2">
    <source>
        <dbReference type="ARBA" id="ARBA00022912"/>
    </source>
</evidence>
<dbReference type="InterPro" id="IPR029023">
    <property type="entry name" value="Tensin_phosphatase"/>
</dbReference>
<dbReference type="InterPro" id="IPR029021">
    <property type="entry name" value="Prot-tyrosine_phosphatase-like"/>
</dbReference>
<feature type="region of interest" description="Disordered" evidence="3">
    <location>
        <begin position="60"/>
        <end position="213"/>
    </location>
</feature>
<dbReference type="STRING" id="3218.A0A2K1INJ1"/>
<dbReference type="PROSITE" id="PS51182">
    <property type="entry name" value="C2_TENSIN"/>
    <property type="match status" value="1"/>
</dbReference>
<evidence type="ECO:0000313" key="8">
    <source>
        <dbReference type="EnsemblPlants" id="Pp3c22_14420V3.1"/>
    </source>
</evidence>
<proteinExistence type="predicted"/>
<organism evidence="7">
    <name type="scientific">Physcomitrium patens</name>
    <name type="common">Spreading-leaved earth moss</name>
    <name type="synonym">Physcomitrella patens</name>
    <dbReference type="NCBI Taxonomy" id="3218"/>
    <lineage>
        <taxon>Eukaryota</taxon>
        <taxon>Viridiplantae</taxon>
        <taxon>Streptophyta</taxon>
        <taxon>Embryophyta</taxon>
        <taxon>Bryophyta</taxon>
        <taxon>Bryophytina</taxon>
        <taxon>Bryopsida</taxon>
        <taxon>Funariidae</taxon>
        <taxon>Funariales</taxon>
        <taxon>Funariaceae</taxon>
        <taxon>Physcomitrium</taxon>
    </lineage>
</organism>
<feature type="domain" description="C2 tensin-type" evidence="6">
    <location>
        <begin position="535"/>
        <end position="658"/>
    </location>
</feature>
<evidence type="ECO:0000256" key="1">
    <source>
        <dbReference type="ARBA" id="ARBA00022801"/>
    </source>
</evidence>
<dbReference type="AlphaFoldDB" id="A0A2K1INJ1"/>
<dbReference type="EnsemblPlants" id="Pp3c22_14420V3.1">
    <property type="protein sequence ID" value="Pp3c22_14420V3.1"/>
    <property type="gene ID" value="Pp3c22_14420"/>
</dbReference>
<feature type="region of interest" description="Disordered" evidence="3">
    <location>
        <begin position="1"/>
        <end position="41"/>
    </location>
</feature>
<evidence type="ECO:0000259" key="5">
    <source>
        <dbReference type="PROSITE" id="PS51181"/>
    </source>
</evidence>
<sequence length="902" mass="99503">MQTEERFLKMGVDCDSFPSRLGLPSNHPLGQPRSRSSSNRLVLERRQETQSLRNQAILKASEKALRERNPECYEPRQSSNPKSLLSLHTTSLSDFPSPPLPVAKSKHLSRSATFSSLESKTERNLHSDYLSDRSSFVKLPLSGSGSDTGSNTLKPSEKEPSLPSSSQQATRADGPEMSVKSLFRSSSFTSNRVPIVDSSDSQPTEAPSVATASEPMSSIKSFFRSSSFVHKSQEISSPIAKSLSRSLSSLSNHGQESAKEQKADSSSGFSKWARSFRFKPTADVGVEISESSPYSLFSGPSGKRASAKVSPIEGFENSFGVLTKGFIDSSRNAVKAVQDKARHLVSQNKHWYQDGQVQLDIAYITENIIAVGFPGAESSSNILGFAEGNYQGHLEELVTFCENQHPGKYKIFNLCSEKLYDASFLHDKVAYFPIRGNNCPLKLLSAFCEAAYTWLKEGLENVAVVHCKGGMERTGLMTSCLLLHLRFFPSAEESINHYNLKRCAGSSCLELPSQLRYVKYYEQVSKKYHGCTPTGRKCTLRSIRLNNCPAWIRPSVTVSDHNGVLFASRRHPNTSLMLTEDLWLSAMKSGVYVLELPEDGHAAVVDGDFKVHFQNRHVDFSCWLNSNMEGNIIFRVEDLDGFDKEVPNFEVELELEDMDLPVLKTSTTWDRDSTSLRSCFPSAIASSKTSSCTDTATDIEGEAEECLGVSTRPYTDEQDTIASTSHMTLQLALSNAVSDVSTGIFNAVDRLRSHTRSASMPSSPRLFSDQYNRGFARSDDNSKVGWSAGSSRLQSLNEGLQEKTTHAYDKSGSANINSFTSGRGIDDFTVCDTEFVEFPLDFENPSSPVRVEDEGSSFRIEDDVSVMSSDSCSDFQALAVASAADTSLFTFADEEDYESDEM</sequence>
<accession>A0A2K1INJ1</accession>
<evidence type="ECO:0000259" key="4">
    <source>
        <dbReference type="PROSITE" id="PS50056"/>
    </source>
</evidence>
<dbReference type="EMBL" id="ABEU02000022">
    <property type="protein sequence ID" value="PNR30828.1"/>
    <property type="molecule type" value="Genomic_DNA"/>
</dbReference>
<feature type="domain" description="Tyrosine specific protein phosphatases" evidence="4">
    <location>
        <begin position="441"/>
        <end position="502"/>
    </location>
</feature>
<dbReference type="GO" id="GO:0016314">
    <property type="term" value="F:phosphatidylinositol-3,4,5-trisphosphate 3-phosphatase activity"/>
    <property type="evidence" value="ECO:0000318"/>
    <property type="project" value="GO_Central"/>
</dbReference>
<reference evidence="7 9" key="2">
    <citation type="journal article" date="2018" name="Plant J.">
        <title>The Physcomitrella patens chromosome-scale assembly reveals moss genome structure and evolution.</title>
        <authorList>
            <person name="Lang D."/>
            <person name="Ullrich K.K."/>
            <person name="Murat F."/>
            <person name="Fuchs J."/>
            <person name="Jenkins J."/>
            <person name="Haas F.B."/>
            <person name="Piednoel M."/>
            <person name="Gundlach H."/>
            <person name="Van Bel M."/>
            <person name="Meyberg R."/>
            <person name="Vives C."/>
            <person name="Morata J."/>
            <person name="Symeonidi A."/>
            <person name="Hiss M."/>
            <person name="Muchero W."/>
            <person name="Kamisugi Y."/>
            <person name="Saleh O."/>
            <person name="Blanc G."/>
            <person name="Decker E.L."/>
            <person name="van Gessel N."/>
            <person name="Grimwood J."/>
            <person name="Hayes R.D."/>
            <person name="Graham S.W."/>
            <person name="Gunter L.E."/>
            <person name="McDaniel S.F."/>
            <person name="Hoernstein S.N.W."/>
            <person name="Larsson A."/>
            <person name="Li F.W."/>
            <person name="Perroud P.F."/>
            <person name="Phillips J."/>
            <person name="Ranjan P."/>
            <person name="Rokshar D.S."/>
            <person name="Rothfels C.J."/>
            <person name="Schneider L."/>
            <person name="Shu S."/>
            <person name="Stevenson D.W."/>
            <person name="Thummler F."/>
            <person name="Tillich M."/>
            <person name="Villarreal Aguilar J.C."/>
            <person name="Widiez T."/>
            <person name="Wong G.K."/>
            <person name="Wymore A."/>
            <person name="Zhang Y."/>
            <person name="Zimmer A.D."/>
            <person name="Quatrano R.S."/>
            <person name="Mayer K.F.X."/>
            <person name="Goodstein D."/>
            <person name="Casacuberta J.M."/>
            <person name="Vandepoele K."/>
            <person name="Reski R."/>
            <person name="Cuming A.C."/>
            <person name="Tuskan G.A."/>
            <person name="Maumus F."/>
            <person name="Salse J."/>
            <person name="Schmutz J."/>
            <person name="Rensing S.A."/>
        </authorList>
    </citation>
    <scope>NUCLEOTIDE SEQUENCE [LARGE SCALE GENOMIC DNA]</scope>
    <source>
        <strain evidence="8 9">cv. Gransden 2004</strain>
    </source>
</reference>
<dbReference type="PANTHER" id="PTHR12305:SF96">
    <property type="entry name" value="PHOSPHATIDYLINOSITOL 3,4,5-TRISPHOSPHATE 3-PHOSPHATASE AND PROTEIN-TYROSINE-PHOSPHATASE PTEN2A"/>
    <property type="match status" value="1"/>
</dbReference>
<dbReference type="Pfam" id="PF22918">
    <property type="entry name" value="PTEN2_C2"/>
    <property type="match status" value="1"/>
</dbReference>
<keyword evidence="1" id="KW-0378">Hydrolase</keyword>
<dbReference type="PROSITE" id="PS50056">
    <property type="entry name" value="TYR_PHOSPHATASE_2"/>
    <property type="match status" value="1"/>
</dbReference>
<keyword evidence="9" id="KW-1185">Reference proteome</keyword>
<feature type="compositionally biased region" description="Basic and acidic residues" evidence="3">
    <location>
        <begin position="119"/>
        <end position="131"/>
    </location>
</feature>
<feature type="compositionally biased region" description="Polar residues" evidence="3">
    <location>
        <begin position="183"/>
        <end position="213"/>
    </location>
</feature>
<reference evidence="7 9" key="1">
    <citation type="journal article" date="2008" name="Science">
        <title>The Physcomitrella genome reveals evolutionary insights into the conquest of land by plants.</title>
        <authorList>
            <person name="Rensing S."/>
            <person name="Lang D."/>
            <person name="Zimmer A."/>
            <person name="Terry A."/>
            <person name="Salamov A."/>
            <person name="Shapiro H."/>
            <person name="Nishiyama T."/>
            <person name="Perroud P.-F."/>
            <person name="Lindquist E."/>
            <person name="Kamisugi Y."/>
            <person name="Tanahashi T."/>
            <person name="Sakakibara K."/>
            <person name="Fujita T."/>
            <person name="Oishi K."/>
            <person name="Shin-I T."/>
            <person name="Kuroki Y."/>
            <person name="Toyoda A."/>
            <person name="Suzuki Y."/>
            <person name="Hashimoto A."/>
            <person name="Yamaguchi K."/>
            <person name="Sugano A."/>
            <person name="Kohara Y."/>
            <person name="Fujiyama A."/>
            <person name="Anterola A."/>
            <person name="Aoki S."/>
            <person name="Ashton N."/>
            <person name="Barbazuk W.B."/>
            <person name="Barker E."/>
            <person name="Bennetzen J."/>
            <person name="Bezanilla M."/>
            <person name="Blankenship R."/>
            <person name="Cho S.H."/>
            <person name="Dutcher S."/>
            <person name="Estelle M."/>
            <person name="Fawcett J.A."/>
            <person name="Gundlach H."/>
            <person name="Hanada K."/>
            <person name="Heyl A."/>
            <person name="Hicks K.A."/>
            <person name="Hugh J."/>
            <person name="Lohr M."/>
            <person name="Mayer K."/>
            <person name="Melkozernov A."/>
            <person name="Murata T."/>
            <person name="Nelson D."/>
            <person name="Pils B."/>
            <person name="Prigge M."/>
            <person name="Reiss B."/>
            <person name="Renner T."/>
            <person name="Rombauts S."/>
            <person name="Rushton P."/>
            <person name="Sanderfoot A."/>
            <person name="Schween G."/>
            <person name="Shiu S.-H."/>
            <person name="Stueber K."/>
            <person name="Theodoulou F.L."/>
            <person name="Tu H."/>
            <person name="Van de Peer Y."/>
            <person name="Verrier P.J."/>
            <person name="Waters E."/>
            <person name="Wood A."/>
            <person name="Yang L."/>
            <person name="Cove D."/>
            <person name="Cuming A."/>
            <person name="Hasebe M."/>
            <person name="Lucas S."/>
            <person name="Mishler D.B."/>
            <person name="Reski R."/>
            <person name="Grigoriev I."/>
            <person name="Quatrano R.S."/>
            <person name="Boore J.L."/>
        </authorList>
    </citation>
    <scope>NUCLEOTIDE SEQUENCE [LARGE SCALE GENOMIC DNA]</scope>
    <source>
        <strain evidence="8 9">cv. Gransden 2004</strain>
    </source>
</reference>
<dbReference type="SUPFAM" id="SSF52799">
    <property type="entry name" value="(Phosphotyrosine protein) phosphatases II"/>
    <property type="match status" value="1"/>
</dbReference>
<evidence type="ECO:0008006" key="10">
    <source>
        <dbReference type="Google" id="ProtNLM"/>
    </source>
</evidence>
<dbReference type="PaxDb" id="3218-PP1S71_302V6.1"/>
<dbReference type="Gramene" id="Pp3c22_14420V3.2">
    <property type="protein sequence ID" value="Pp3c22_14420V3.2"/>
    <property type="gene ID" value="Pp3c22_14420"/>
</dbReference>
<dbReference type="InterPro" id="IPR051281">
    <property type="entry name" value="Dual-spec_lipid-protein_phosph"/>
</dbReference>
<protein>
    <recommendedName>
        <fullName evidence="10">Phosphatidylinositol-3,4,5-trisphosphate 3-phosphatase</fullName>
    </recommendedName>
</protein>
<dbReference type="EnsemblPlants" id="Pp3c22_14420V3.2">
    <property type="protein sequence ID" value="Pp3c22_14420V3.2"/>
    <property type="gene ID" value="Pp3c22_14420"/>
</dbReference>
<feature type="compositionally biased region" description="Low complexity" evidence="3">
    <location>
        <begin position="83"/>
        <end position="93"/>
    </location>
</feature>
<evidence type="ECO:0000256" key="3">
    <source>
        <dbReference type="SAM" id="MobiDB-lite"/>
    </source>
</evidence>
<evidence type="ECO:0000313" key="9">
    <source>
        <dbReference type="Proteomes" id="UP000006727"/>
    </source>
</evidence>
<dbReference type="GO" id="GO:0005829">
    <property type="term" value="C:cytosol"/>
    <property type="evidence" value="ECO:0000318"/>
    <property type="project" value="GO_Central"/>
</dbReference>
<feature type="compositionally biased region" description="Basic and acidic residues" evidence="3">
    <location>
        <begin position="60"/>
        <end position="74"/>
    </location>
</feature>
<dbReference type="PANTHER" id="PTHR12305">
    <property type="entry name" value="PHOSPHATASE WITH HOMOLOGY TO TENSIN"/>
    <property type="match status" value="1"/>
</dbReference>
<feature type="domain" description="Phosphatase tensin-type" evidence="5">
    <location>
        <begin position="350"/>
        <end position="528"/>
    </location>
</feature>
<dbReference type="InterPro" id="IPR000387">
    <property type="entry name" value="Tyr_Pase_dom"/>
</dbReference>
<dbReference type="PROSITE" id="PS00383">
    <property type="entry name" value="TYR_PHOSPHATASE_1"/>
    <property type="match status" value="1"/>
</dbReference>
<dbReference type="Gene3D" id="3.90.190.10">
    <property type="entry name" value="Protein tyrosine phosphatase superfamily"/>
    <property type="match status" value="1"/>
</dbReference>